<dbReference type="GO" id="GO:0003824">
    <property type="term" value="F:catalytic activity"/>
    <property type="evidence" value="ECO:0007669"/>
    <property type="project" value="InterPro"/>
</dbReference>
<evidence type="ECO:0000313" key="2">
    <source>
        <dbReference type="EMBL" id="KAL0014673.1"/>
    </source>
</evidence>
<dbReference type="InterPro" id="IPR036691">
    <property type="entry name" value="Endo/exonu/phosph_ase_sf"/>
</dbReference>
<accession>A0AAW2DVJ8</accession>
<dbReference type="InterPro" id="IPR005135">
    <property type="entry name" value="Endo/exonuclease/phosphatase"/>
</dbReference>
<gene>
    <name evidence="2" type="ORF">SO802_001742</name>
</gene>
<evidence type="ECO:0000313" key="3">
    <source>
        <dbReference type="Proteomes" id="UP001459277"/>
    </source>
</evidence>
<feature type="domain" description="Endonuclease/exonuclease/phosphatase" evidence="1">
    <location>
        <begin position="7"/>
        <end position="210"/>
    </location>
</feature>
<dbReference type="Pfam" id="PF03372">
    <property type="entry name" value="Exo_endo_phos"/>
    <property type="match status" value="1"/>
</dbReference>
<dbReference type="AlphaFoldDB" id="A0AAW2DVJ8"/>
<name>A0AAW2DVJ8_9ROSI</name>
<evidence type="ECO:0000259" key="1">
    <source>
        <dbReference type="Pfam" id="PF03372"/>
    </source>
</evidence>
<dbReference type="EMBL" id="JAZDWU010000001">
    <property type="protein sequence ID" value="KAL0014673.1"/>
    <property type="molecule type" value="Genomic_DNA"/>
</dbReference>
<dbReference type="SUPFAM" id="SSF56219">
    <property type="entry name" value="DNase I-like"/>
    <property type="match status" value="1"/>
</dbReference>
<sequence>MMNLIIWNCRGALKPSLKSHVQDLFIDDDPTILIIMETHIGGDRAKEIFDTLPFQGAIHTDTVGYAGGLWFLWNPDRVEVTNLASTEQEIHALVKVRSSNLSWIFTAIYGSPRHRERCMLWENLYVVANIHNLSWIIAGDFNELMSNDDKFGGRPVNLSRALSFKECMDACNMADLEFQGPRFTWSNGHSVSSLIQEMLERFFANPDWCMLYPEAQVSHLTRCFSKHCPVLLDLHPQSNFRLEKPFKFQSF</sequence>
<dbReference type="PANTHER" id="PTHR35218:SF9">
    <property type="entry name" value="ENDONUCLEASE_EXONUCLEASE_PHOSPHATASE DOMAIN-CONTAINING PROTEIN"/>
    <property type="match status" value="1"/>
</dbReference>
<dbReference type="PANTHER" id="PTHR35218">
    <property type="entry name" value="RNASE H DOMAIN-CONTAINING PROTEIN"/>
    <property type="match status" value="1"/>
</dbReference>
<dbReference type="Gene3D" id="3.60.10.10">
    <property type="entry name" value="Endonuclease/exonuclease/phosphatase"/>
    <property type="match status" value="1"/>
</dbReference>
<protein>
    <recommendedName>
        <fullName evidence="1">Endonuclease/exonuclease/phosphatase domain-containing protein</fullName>
    </recommendedName>
</protein>
<keyword evidence="3" id="KW-1185">Reference proteome</keyword>
<dbReference type="Proteomes" id="UP001459277">
    <property type="component" value="Unassembled WGS sequence"/>
</dbReference>
<comment type="caution">
    <text evidence="2">The sequence shown here is derived from an EMBL/GenBank/DDBJ whole genome shotgun (WGS) entry which is preliminary data.</text>
</comment>
<reference evidence="2 3" key="1">
    <citation type="submission" date="2024-01" db="EMBL/GenBank/DDBJ databases">
        <title>A telomere-to-telomere, gap-free genome of sweet tea (Lithocarpus litseifolius).</title>
        <authorList>
            <person name="Zhou J."/>
        </authorList>
    </citation>
    <scope>NUCLEOTIDE SEQUENCE [LARGE SCALE GENOMIC DNA]</scope>
    <source>
        <strain evidence="2">Zhou-2022a</strain>
        <tissue evidence="2">Leaf</tissue>
    </source>
</reference>
<proteinExistence type="predicted"/>
<organism evidence="2 3">
    <name type="scientific">Lithocarpus litseifolius</name>
    <dbReference type="NCBI Taxonomy" id="425828"/>
    <lineage>
        <taxon>Eukaryota</taxon>
        <taxon>Viridiplantae</taxon>
        <taxon>Streptophyta</taxon>
        <taxon>Embryophyta</taxon>
        <taxon>Tracheophyta</taxon>
        <taxon>Spermatophyta</taxon>
        <taxon>Magnoliopsida</taxon>
        <taxon>eudicotyledons</taxon>
        <taxon>Gunneridae</taxon>
        <taxon>Pentapetalae</taxon>
        <taxon>rosids</taxon>
        <taxon>fabids</taxon>
        <taxon>Fagales</taxon>
        <taxon>Fagaceae</taxon>
        <taxon>Lithocarpus</taxon>
    </lineage>
</organism>